<dbReference type="Gene3D" id="3.30.2010.10">
    <property type="entry name" value="Metalloproteases ('zincins'), catalytic domain"/>
    <property type="match status" value="1"/>
</dbReference>
<dbReference type="CDD" id="cd07332">
    <property type="entry name" value="M48C_Oma1_like"/>
    <property type="match status" value="1"/>
</dbReference>
<keyword evidence="5 6" id="KW-0482">Metalloprotease</keyword>
<organism evidence="9 10">
    <name type="scientific">Parahalioglobus pacificus</name>
    <dbReference type="NCBI Taxonomy" id="930806"/>
    <lineage>
        <taxon>Bacteria</taxon>
        <taxon>Pseudomonadati</taxon>
        <taxon>Pseudomonadota</taxon>
        <taxon>Gammaproteobacteria</taxon>
        <taxon>Cellvibrionales</taxon>
        <taxon>Halieaceae</taxon>
        <taxon>Parahalioglobus</taxon>
    </lineage>
</organism>
<dbReference type="PANTHER" id="PTHR22726">
    <property type="entry name" value="METALLOENDOPEPTIDASE OMA1"/>
    <property type="match status" value="1"/>
</dbReference>
<evidence type="ECO:0000256" key="4">
    <source>
        <dbReference type="ARBA" id="ARBA00022833"/>
    </source>
</evidence>
<evidence type="ECO:0000256" key="2">
    <source>
        <dbReference type="ARBA" id="ARBA00022723"/>
    </source>
</evidence>
<feature type="transmembrane region" description="Helical" evidence="7">
    <location>
        <begin position="25"/>
        <end position="50"/>
    </location>
</feature>
<dbReference type="GO" id="GO:0046872">
    <property type="term" value="F:metal ion binding"/>
    <property type="evidence" value="ECO:0007669"/>
    <property type="project" value="UniProtKB-KW"/>
</dbReference>
<evidence type="ECO:0000256" key="1">
    <source>
        <dbReference type="ARBA" id="ARBA00022670"/>
    </source>
</evidence>
<dbReference type="GO" id="GO:0004222">
    <property type="term" value="F:metalloendopeptidase activity"/>
    <property type="evidence" value="ECO:0007669"/>
    <property type="project" value="InterPro"/>
</dbReference>
<dbReference type="InterPro" id="IPR051156">
    <property type="entry name" value="Mito/Outer_Membr_Metalloprot"/>
</dbReference>
<keyword evidence="7" id="KW-0472">Membrane</keyword>
<dbReference type="EMBL" id="BMYM01000001">
    <property type="protein sequence ID" value="GHD32009.1"/>
    <property type="molecule type" value="Genomic_DNA"/>
</dbReference>
<dbReference type="AlphaFoldDB" id="A0A918XHH7"/>
<evidence type="ECO:0000256" key="3">
    <source>
        <dbReference type="ARBA" id="ARBA00022801"/>
    </source>
</evidence>
<protein>
    <recommendedName>
        <fullName evidence="8">Peptidase M48 domain-containing protein</fullName>
    </recommendedName>
</protein>
<gene>
    <name evidence="9" type="ORF">GCM10007053_15660</name>
</gene>
<reference evidence="9" key="2">
    <citation type="submission" date="2020-09" db="EMBL/GenBank/DDBJ databases">
        <authorList>
            <person name="Sun Q."/>
            <person name="Kim S."/>
        </authorList>
    </citation>
    <scope>NUCLEOTIDE SEQUENCE</scope>
    <source>
        <strain evidence="9">KCTC 23430</strain>
    </source>
</reference>
<keyword evidence="2" id="KW-0479">Metal-binding</keyword>
<dbReference type="Pfam" id="PF01435">
    <property type="entry name" value="Peptidase_M48"/>
    <property type="match status" value="1"/>
</dbReference>
<dbReference type="Proteomes" id="UP000644693">
    <property type="component" value="Unassembled WGS sequence"/>
</dbReference>
<comment type="caution">
    <text evidence="9">The sequence shown here is derived from an EMBL/GenBank/DDBJ whole genome shotgun (WGS) entry which is preliminary data.</text>
</comment>
<reference evidence="9" key="1">
    <citation type="journal article" date="2014" name="Int. J. Syst. Evol. Microbiol.">
        <title>Complete genome sequence of Corynebacterium casei LMG S-19264T (=DSM 44701T), isolated from a smear-ripened cheese.</title>
        <authorList>
            <consortium name="US DOE Joint Genome Institute (JGI-PGF)"/>
            <person name="Walter F."/>
            <person name="Albersmeier A."/>
            <person name="Kalinowski J."/>
            <person name="Ruckert C."/>
        </authorList>
    </citation>
    <scope>NUCLEOTIDE SEQUENCE</scope>
    <source>
        <strain evidence="9">KCTC 23430</strain>
    </source>
</reference>
<evidence type="ECO:0000256" key="5">
    <source>
        <dbReference type="ARBA" id="ARBA00023049"/>
    </source>
</evidence>
<dbReference type="RefSeq" id="WP_189476887.1">
    <property type="nucleotide sequence ID" value="NZ_BMYM01000001.1"/>
</dbReference>
<dbReference type="InterPro" id="IPR001915">
    <property type="entry name" value="Peptidase_M48"/>
</dbReference>
<keyword evidence="7" id="KW-1133">Transmembrane helix</keyword>
<keyword evidence="7" id="KW-0812">Transmembrane</keyword>
<evidence type="ECO:0000313" key="9">
    <source>
        <dbReference type="EMBL" id="GHD32009.1"/>
    </source>
</evidence>
<keyword evidence="1 6" id="KW-0645">Protease</keyword>
<proteinExistence type="inferred from homology"/>
<comment type="similarity">
    <text evidence="6">Belongs to the peptidase M48 family.</text>
</comment>
<keyword evidence="10" id="KW-1185">Reference proteome</keyword>
<keyword evidence="3 6" id="KW-0378">Hydrolase</keyword>
<comment type="cofactor">
    <cofactor evidence="6">
        <name>Zn(2+)</name>
        <dbReference type="ChEBI" id="CHEBI:29105"/>
    </cofactor>
    <text evidence="6">Binds 1 zinc ion per subunit.</text>
</comment>
<sequence length="298" mass="31270">MRAPRRNPRLPEGINAPPSKPLSEFLQLSAVVLLATALLAMVVGASMPFLARLIPFAWEQGVSGGIESYLQQSGSLVDSADAQAALSTLGTQLLETQARVLATSGDSQAVPQQAYRFALIDDPSPNAFATLGAQVMVTRGLLDAVKTENGLAMVLAHEIAHVELRHPLEAASRSVVLQVLLSTVLGSSNSQPLIGLAGGGALITALSFNRSMELKADAHALNLLQAHYGHTRGADEFFVTVSGSDSHDHWRVFFETHPGIDARIEAIRAGSGLGSEGALTAPLPAALRSLQESASSSQ</sequence>
<evidence type="ECO:0000256" key="6">
    <source>
        <dbReference type="RuleBase" id="RU003983"/>
    </source>
</evidence>
<dbReference type="GO" id="GO:0051603">
    <property type="term" value="P:proteolysis involved in protein catabolic process"/>
    <property type="evidence" value="ECO:0007669"/>
    <property type="project" value="TreeGrafter"/>
</dbReference>
<evidence type="ECO:0000259" key="8">
    <source>
        <dbReference type="Pfam" id="PF01435"/>
    </source>
</evidence>
<evidence type="ECO:0000256" key="7">
    <source>
        <dbReference type="SAM" id="Phobius"/>
    </source>
</evidence>
<dbReference type="GO" id="GO:0016020">
    <property type="term" value="C:membrane"/>
    <property type="evidence" value="ECO:0007669"/>
    <property type="project" value="TreeGrafter"/>
</dbReference>
<evidence type="ECO:0000313" key="10">
    <source>
        <dbReference type="Proteomes" id="UP000644693"/>
    </source>
</evidence>
<keyword evidence="4 6" id="KW-0862">Zinc</keyword>
<dbReference type="PANTHER" id="PTHR22726:SF1">
    <property type="entry name" value="METALLOENDOPEPTIDASE OMA1, MITOCHONDRIAL"/>
    <property type="match status" value="1"/>
</dbReference>
<feature type="domain" description="Peptidase M48" evidence="8">
    <location>
        <begin position="97"/>
        <end position="269"/>
    </location>
</feature>
<name>A0A918XHH7_9GAMM</name>
<accession>A0A918XHH7</accession>